<proteinExistence type="predicted"/>
<feature type="compositionally biased region" description="Basic and acidic residues" evidence="1">
    <location>
        <begin position="319"/>
        <end position="330"/>
    </location>
</feature>
<name>A0A4V4HCU6_DENBC</name>
<gene>
    <name evidence="2" type="ORF">K435DRAFT_398635</name>
</gene>
<feature type="compositionally biased region" description="Basic and acidic residues" evidence="1">
    <location>
        <begin position="843"/>
        <end position="867"/>
    </location>
</feature>
<feature type="compositionally biased region" description="Low complexity" evidence="1">
    <location>
        <begin position="601"/>
        <end position="628"/>
    </location>
</feature>
<feature type="compositionally biased region" description="Polar residues" evidence="1">
    <location>
        <begin position="409"/>
        <end position="423"/>
    </location>
</feature>
<organism evidence="2 3">
    <name type="scientific">Dendrothele bispora (strain CBS 962.96)</name>
    <dbReference type="NCBI Taxonomy" id="1314807"/>
    <lineage>
        <taxon>Eukaryota</taxon>
        <taxon>Fungi</taxon>
        <taxon>Dikarya</taxon>
        <taxon>Basidiomycota</taxon>
        <taxon>Agaricomycotina</taxon>
        <taxon>Agaricomycetes</taxon>
        <taxon>Agaricomycetidae</taxon>
        <taxon>Agaricales</taxon>
        <taxon>Agaricales incertae sedis</taxon>
        <taxon>Dendrothele</taxon>
    </lineage>
</organism>
<keyword evidence="3" id="KW-1185">Reference proteome</keyword>
<feature type="compositionally biased region" description="Basic and acidic residues" evidence="1">
    <location>
        <begin position="659"/>
        <end position="676"/>
    </location>
</feature>
<protein>
    <submittedName>
        <fullName evidence="2">Uncharacterized protein</fullName>
    </submittedName>
</protein>
<feature type="compositionally biased region" description="Low complexity" evidence="1">
    <location>
        <begin position="377"/>
        <end position="387"/>
    </location>
</feature>
<feature type="compositionally biased region" description="Acidic residues" evidence="1">
    <location>
        <begin position="873"/>
        <end position="885"/>
    </location>
</feature>
<feature type="compositionally biased region" description="Pro residues" evidence="1">
    <location>
        <begin position="218"/>
        <end position="244"/>
    </location>
</feature>
<feature type="compositionally biased region" description="Low complexity" evidence="1">
    <location>
        <begin position="561"/>
        <end position="572"/>
    </location>
</feature>
<evidence type="ECO:0000313" key="3">
    <source>
        <dbReference type="Proteomes" id="UP000297245"/>
    </source>
</evidence>
<feature type="compositionally biased region" description="Low complexity" evidence="1">
    <location>
        <begin position="898"/>
        <end position="911"/>
    </location>
</feature>
<feature type="region of interest" description="Disordered" evidence="1">
    <location>
        <begin position="831"/>
        <end position="925"/>
    </location>
</feature>
<feature type="compositionally biased region" description="Polar residues" evidence="1">
    <location>
        <begin position="300"/>
        <end position="315"/>
    </location>
</feature>
<accession>A0A4V4HCU6</accession>
<feature type="compositionally biased region" description="Pro residues" evidence="1">
    <location>
        <begin position="139"/>
        <end position="151"/>
    </location>
</feature>
<feature type="compositionally biased region" description="Low complexity" evidence="1">
    <location>
        <begin position="332"/>
        <end position="365"/>
    </location>
</feature>
<sequence length="925" mass="98442">MTQRRLDLHASALNDAEYELYTTSLADITLADEETNNNDVKDKDKEEIEHDDAYYDRLTVSVREARAWLRGRYSHVTAVTIDNILKFFSPTLSQTDVLTGGQFFAALRLVVHAESGKEVDRTFAFVQAHPTKTSTSRPASPPAKRPIPPAPVSRKSLDGTHNNPFAAATSTPSSQQSQPPPPQHPSSTNNPFAYTTRSKSTPAAPKSHDGTLDSSPSKLPPLPPRKPPPPIPPSSSAPLQPPPRHNSLVPSNSSLLTSKTAPLPGTSSAVSSPFGSPFGNSNGTPPPLPPKTGLGHVAHVTSTLMKQSLQASKTGSAMKKAEEQLEKERVLSVLKSSASNSRSSPFSSTTSHNHSSTSISSVVPHPRNRSVSPNKWEGSSTSSYTSGEDVEKREPPPLPSRKKKPSPPQTVSAISTSSFQSVALAQASAHGGIEMTKRMPSSRSKSNPFDVYRSTSRPTSRPTSRSPSVSPTRDGRQRELPSTPSGPPPRHPDQGGNFTSSAYTQRKPPPPIPAGFLPPGSSSPTSTTTTTSNSHSSSMSTSATSSGIVPTSPFGGNSGLSTPFSSPSMTMSGAKSASPYVSTFNETGGRTPTRPSGLDLSSPFGDPGSSGPGSSSPSASAFSVNSSVLPSPKDDSPTTRLFRSKSLHHPTSAAGSSYLKEKSPFFDENDREKDESAEWEGFQTRDTTPTHSPTQIPPRRKRPESMQVLGVGWGGSPSVTGSGGAAGGGGGRHMSLVSTPSPPTTSVIPLRQQLMHRRMTSNGSASVSPLMQDDSSTVTRVMGTGTATGGLGSSPFKTIATSLGPQLEALQPKLDKARYKAEAGLSKRGFVRDGLHGLNGMSGERDERERRKEERTGLMNDKERWEQSVDSDSGSDGEYGYDDDEERFRIRGLRRGPSSHSQSSSFSSQSKSRTKKYDRTEVWIG</sequence>
<dbReference type="EMBL" id="ML179582">
    <property type="protein sequence ID" value="THU84745.1"/>
    <property type="molecule type" value="Genomic_DNA"/>
</dbReference>
<dbReference type="AlphaFoldDB" id="A0A4V4HCU6"/>
<feature type="compositionally biased region" description="Basic and acidic residues" evidence="1">
    <location>
        <begin position="915"/>
        <end position="925"/>
    </location>
</feature>
<reference evidence="2 3" key="1">
    <citation type="journal article" date="2019" name="Nat. Ecol. Evol.">
        <title>Megaphylogeny resolves global patterns of mushroom evolution.</title>
        <authorList>
            <person name="Varga T."/>
            <person name="Krizsan K."/>
            <person name="Foldi C."/>
            <person name="Dima B."/>
            <person name="Sanchez-Garcia M."/>
            <person name="Sanchez-Ramirez S."/>
            <person name="Szollosi G.J."/>
            <person name="Szarkandi J.G."/>
            <person name="Papp V."/>
            <person name="Albert L."/>
            <person name="Andreopoulos W."/>
            <person name="Angelini C."/>
            <person name="Antonin V."/>
            <person name="Barry K.W."/>
            <person name="Bougher N.L."/>
            <person name="Buchanan P."/>
            <person name="Buyck B."/>
            <person name="Bense V."/>
            <person name="Catcheside P."/>
            <person name="Chovatia M."/>
            <person name="Cooper J."/>
            <person name="Damon W."/>
            <person name="Desjardin D."/>
            <person name="Finy P."/>
            <person name="Geml J."/>
            <person name="Haridas S."/>
            <person name="Hughes K."/>
            <person name="Justo A."/>
            <person name="Karasinski D."/>
            <person name="Kautmanova I."/>
            <person name="Kiss B."/>
            <person name="Kocsube S."/>
            <person name="Kotiranta H."/>
            <person name="LaButti K.M."/>
            <person name="Lechner B.E."/>
            <person name="Liimatainen K."/>
            <person name="Lipzen A."/>
            <person name="Lukacs Z."/>
            <person name="Mihaltcheva S."/>
            <person name="Morgado L.N."/>
            <person name="Niskanen T."/>
            <person name="Noordeloos M.E."/>
            <person name="Ohm R.A."/>
            <person name="Ortiz-Santana B."/>
            <person name="Ovrebo C."/>
            <person name="Racz N."/>
            <person name="Riley R."/>
            <person name="Savchenko A."/>
            <person name="Shiryaev A."/>
            <person name="Soop K."/>
            <person name="Spirin V."/>
            <person name="Szebenyi C."/>
            <person name="Tomsovsky M."/>
            <person name="Tulloss R.E."/>
            <person name="Uehling J."/>
            <person name="Grigoriev I.V."/>
            <person name="Vagvolgyi C."/>
            <person name="Papp T."/>
            <person name="Martin F.M."/>
            <person name="Miettinen O."/>
            <person name="Hibbett D.S."/>
            <person name="Nagy L.G."/>
        </authorList>
    </citation>
    <scope>NUCLEOTIDE SEQUENCE [LARGE SCALE GENOMIC DNA]</scope>
    <source>
        <strain evidence="2 3">CBS 962.96</strain>
    </source>
</reference>
<feature type="compositionally biased region" description="Polar residues" evidence="1">
    <location>
        <begin position="684"/>
        <end position="694"/>
    </location>
</feature>
<dbReference type="Proteomes" id="UP000297245">
    <property type="component" value="Unassembled WGS sequence"/>
</dbReference>
<feature type="compositionally biased region" description="Polar residues" evidence="1">
    <location>
        <begin position="248"/>
        <end position="282"/>
    </location>
</feature>
<feature type="compositionally biased region" description="Gly residues" evidence="1">
    <location>
        <begin position="711"/>
        <end position="732"/>
    </location>
</feature>
<feature type="compositionally biased region" description="Polar residues" evidence="1">
    <location>
        <begin position="189"/>
        <end position="201"/>
    </location>
</feature>
<feature type="compositionally biased region" description="Low complexity" evidence="1">
    <location>
        <begin position="453"/>
        <end position="472"/>
    </location>
</feature>
<feature type="compositionally biased region" description="Polar residues" evidence="1">
    <location>
        <begin position="573"/>
        <end position="594"/>
    </location>
</feature>
<feature type="region of interest" description="Disordered" evidence="1">
    <location>
        <begin position="128"/>
        <end position="733"/>
    </location>
</feature>
<evidence type="ECO:0000256" key="1">
    <source>
        <dbReference type="SAM" id="MobiDB-lite"/>
    </source>
</evidence>
<feature type="compositionally biased region" description="Low complexity" evidence="1">
    <location>
        <begin position="514"/>
        <end position="546"/>
    </location>
</feature>
<dbReference type="OrthoDB" id="2553626at2759"/>
<evidence type="ECO:0000313" key="2">
    <source>
        <dbReference type="EMBL" id="THU84745.1"/>
    </source>
</evidence>